<dbReference type="Proteomes" id="UP000182241">
    <property type="component" value="Unassembled WGS sequence"/>
</dbReference>
<dbReference type="STRING" id="57704.SAMN04489793_2162"/>
<accession>A0A1H4S3H6</accession>
<feature type="signal peptide" evidence="1">
    <location>
        <begin position="1"/>
        <end position="26"/>
    </location>
</feature>
<sequence length="196" mass="20478">MNVRRRVAGAAAAAATIISLPALAHAAPVVPHQAVLAAHEFPTGSTGYKVERETLTSPDGLPEDSPTDSVCGTKLNALARVLEGTEIVEAEAVHGTTELEASVLNKTITAARAAATEACRADVAAADRPAILAAPDDLARLKPFIMAVGRNTLQAWVDVRGTTVIVEAEGKKDAAADSEVFWQTLRAQVAKVERQP</sequence>
<dbReference type="AlphaFoldDB" id="A0A1H4S3H6"/>
<dbReference type="EMBL" id="FNSA01000003">
    <property type="protein sequence ID" value="SEC38598.1"/>
    <property type="molecule type" value="Genomic_DNA"/>
</dbReference>
<protein>
    <submittedName>
        <fullName evidence="2">Uncharacterized protein</fullName>
    </submittedName>
</protein>
<evidence type="ECO:0000313" key="2">
    <source>
        <dbReference type="EMBL" id="SEC38598.1"/>
    </source>
</evidence>
<organism evidence="2 3">
    <name type="scientific">Tsukamurella tyrosinosolvens</name>
    <dbReference type="NCBI Taxonomy" id="57704"/>
    <lineage>
        <taxon>Bacteria</taxon>
        <taxon>Bacillati</taxon>
        <taxon>Actinomycetota</taxon>
        <taxon>Actinomycetes</taxon>
        <taxon>Mycobacteriales</taxon>
        <taxon>Tsukamurellaceae</taxon>
        <taxon>Tsukamurella</taxon>
    </lineage>
</organism>
<evidence type="ECO:0000256" key="1">
    <source>
        <dbReference type="SAM" id="SignalP"/>
    </source>
</evidence>
<proteinExistence type="predicted"/>
<evidence type="ECO:0000313" key="3">
    <source>
        <dbReference type="Proteomes" id="UP000182241"/>
    </source>
</evidence>
<reference evidence="3" key="1">
    <citation type="submission" date="2016-10" db="EMBL/GenBank/DDBJ databases">
        <authorList>
            <person name="Varghese N."/>
            <person name="Submissions S."/>
        </authorList>
    </citation>
    <scope>NUCLEOTIDE SEQUENCE [LARGE SCALE GENOMIC DNA]</scope>
    <source>
        <strain evidence="3">DSM 44234</strain>
    </source>
</reference>
<dbReference type="OrthoDB" id="4774217at2"/>
<gene>
    <name evidence="2" type="ORF">SAMN04489793_2162</name>
</gene>
<feature type="chain" id="PRO_5010354056" evidence="1">
    <location>
        <begin position="27"/>
        <end position="196"/>
    </location>
</feature>
<keyword evidence="1" id="KW-0732">Signal</keyword>
<dbReference type="RefSeq" id="WP_068742177.1">
    <property type="nucleotide sequence ID" value="NZ_CBDRGN010000001.1"/>
</dbReference>
<name>A0A1H4S3H6_TSUTY</name>
<keyword evidence="3" id="KW-1185">Reference proteome</keyword>